<comment type="caution">
    <text evidence="2">The sequence shown here is derived from an EMBL/GenBank/DDBJ whole genome shotgun (WGS) entry which is preliminary data.</text>
</comment>
<dbReference type="SUPFAM" id="SSF50129">
    <property type="entry name" value="GroES-like"/>
    <property type="match status" value="1"/>
</dbReference>
<sequence>MKAVRVTSLDGPRALVVQDVPEPVPGDGEVLIDVHAAGVSFPDLLMTRGRYQRKPELPFSPGVEVAGTVRAAPPGTGLSSGDRVAAFVRVGGWAEVVAAPSEYTFRLPDAMSFRGGAGVVMNYMTAHLALARRARLRAGETVLVHGAAGGLGTASLQVAAALGARTIAVVSTADKAAFARAAGADEAVLAAGWLDGVRALTGERGVDVVADPVGGDRMLDSLRSLTREGRLLVLGFAEGRIPDIPANRLLLKNIDVIGVAWGHLVQEERGYPAEQWSDLLAYYEQGHLRPVDGAAFALDDAPAALARLDDRAATGKITLTVRP</sequence>
<dbReference type="Gene3D" id="3.40.50.720">
    <property type="entry name" value="NAD(P)-binding Rossmann-like Domain"/>
    <property type="match status" value="1"/>
</dbReference>
<dbReference type="InterPro" id="IPR051397">
    <property type="entry name" value="Zn-ADH-like_protein"/>
</dbReference>
<dbReference type="InterPro" id="IPR036291">
    <property type="entry name" value="NAD(P)-bd_dom_sf"/>
</dbReference>
<evidence type="ECO:0000313" key="3">
    <source>
        <dbReference type="Proteomes" id="UP001501231"/>
    </source>
</evidence>
<keyword evidence="3" id="KW-1185">Reference proteome</keyword>
<organism evidence="2 3">
    <name type="scientific">Actinomadura vinacea</name>
    <dbReference type="NCBI Taxonomy" id="115336"/>
    <lineage>
        <taxon>Bacteria</taxon>
        <taxon>Bacillati</taxon>
        <taxon>Actinomycetota</taxon>
        <taxon>Actinomycetes</taxon>
        <taxon>Streptosporangiales</taxon>
        <taxon>Thermomonosporaceae</taxon>
        <taxon>Actinomadura</taxon>
    </lineage>
</organism>
<accession>A0ABP5VFJ9</accession>
<proteinExistence type="predicted"/>
<dbReference type="RefSeq" id="WP_344586353.1">
    <property type="nucleotide sequence ID" value="NZ_BAAARW010000001.1"/>
</dbReference>
<dbReference type="InterPro" id="IPR013154">
    <property type="entry name" value="ADH-like_N"/>
</dbReference>
<evidence type="ECO:0000313" key="2">
    <source>
        <dbReference type="EMBL" id="GAA2399031.1"/>
    </source>
</evidence>
<dbReference type="InterPro" id="IPR011032">
    <property type="entry name" value="GroES-like_sf"/>
</dbReference>
<dbReference type="InterPro" id="IPR013149">
    <property type="entry name" value="ADH-like_C"/>
</dbReference>
<dbReference type="PANTHER" id="PTHR43677">
    <property type="entry name" value="SHORT-CHAIN DEHYDROGENASE/REDUCTASE"/>
    <property type="match status" value="1"/>
</dbReference>
<feature type="domain" description="Enoyl reductase (ER)" evidence="1">
    <location>
        <begin position="7"/>
        <end position="319"/>
    </location>
</feature>
<evidence type="ECO:0000259" key="1">
    <source>
        <dbReference type="SMART" id="SM00829"/>
    </source>
</evidence>
<dbReference type="SUPFAM" id="SSF51735">
    <property type="entry name" value="NAD(P)-binding Rossmann-fold domains"/>
    <property type="match status" value="1"/>
</dbReference>
<dbReference type="Proteomes" id="UP001501231">
    <property type="component" value="Unassembled WGS sequence"/>
</dbReference>
<dbReference type="SMART" id="SM00829">
    <property type="entry name" value="PKS_ER"/>
    <property type="match status" value="1"/>
</dbReference>
<dbReference type="InterPro" id="IPR020843">
    <property type="entry name" value="ER"/>
</dbReference>
<dbReference type="Gene3D" id="3.90.180.10">
    <property type="entry name" value="Medium-chain alcohol dehydrogenases, catalytic domain"/>
    <property type="match status" value="1"/>
</dbReference>
<gene>
    <name evidence="2" type="ORF">GCM10010191_02280</name>
</gene>
<dbReference type="CDD" id="cd08241">
    <property type="entry name" value="QOR1"/>
    <property type="match status" value="1"/>
</dbReference>
<dbReference type="Pfam" id="PF00107">
    <property type="entry name" value="ADH_zinc_N"/>
    <property type="match status" value="1"/>
</dbReference>
<dbReference type="PANTHER" id="PTHR43677:SF4">
    <property type="entry name" value="QUINONE OXIDOREDUCTASE-LIKE PROTEIN 2"/>
    <property type="match status" value="1"/>
</dbReference>
<name>A0ABP5VFJ9_9ACTN</name>
<reference evidence="3" key="1">
    <citation type="journal article" date="2019" name="Int. J. Syst. Evol. Microbiol.">
        <title>The Global Catalogue of Microorganisms (GCM) 10K type strain sequencing project: providing services to taxonomists for standard genome sequencing and annotation.</title>
        <authorList>
            <consortium name="The Broad Institute Genomics Platform"/>
            <consortium name="The Broad Institute Genome Sequencing Center for Infectious Disease"/>
            <person name="Wu L."/>
            <person name="Ma J."/>
        </authorList>
    </citation>
    <scope>NUCLEOTIDE SEQUENCE [LARGE SCALE GENOMIC DNA]</scope>
    <source>
        <strain evidence="3">JCM 3325</strain>
    </source>
</reference>
<dbReference type="Pfam" id="PF08240">
    <property type="entry name" value="ADH_N"/>
    <property type="match status" value="1"/>
</dbReference>
<protein>
    <submittedName>
        <fullName evidence="2">NADPH:quinone oxidoreductase family protein</fullName>
    </submittedName>
</protein>
<dbReference type="EMBL" id="BAAARW010000001">
    <property type="protein sequence ID" value="GAA2399031.1"/>
    <property type="molecule type" value="Genomic_DNA"/>
</dbReference>